<proteinExistence type="inferred from homology"/>
<keyword evidence="5" id="KW-1185">Reference proteome</keyword>
<sequence>MTRALLAAAHHVPTTDAPTADHWRGRPVAQAPDWPDSRLLDRVVGELSTASTLVSPQECDDLTDRLAQVAQGAGFLLQGGDCAETFGGTSSLAVRRKLETLLQIAVVLTYAGSLPVVKIGRMAGQFAKPRSVPTETRDGVTLPAYRGDAVNGIEFTAQARRPDPRRLHEMYQASAATLAIIRAFLTGGYADLRQVHAWNQDFVARSPVGRRYERLADDIDRALRFVQACNMDLAGTRSVDLYTSHEGLLLDYEEALTRTDPRTGRRYAGSGHLLWLGERTRQLDGAHLAYLTTIANPIAVKLGPATTADEVGAYIDLLDPQRRPGRLTFIARMGAQAVRDRLPALVEAAVSVGGVVTWISDPMHGNTITAPSGHKTRRFDDIVDEVTGFFEVHAALGTHPGGLHIELTGDDVAECVGGGEPIAFDDLHAGYESACDPRLNRSQSIELAFRTAELLHAQFHGNGS</sequence>
<evidence type="ECO:0000256" key="1">
    <source>
        <dbReference type="ARBA" id="ARBA00008911"/>
    </source>
</evidence>
<comment type="catalytic activity">
    <reaction evidence="3">
        <text>D-erythrose 4-phosphate + phosphoenolpyruvate + H2O = 7-phospho-2-dehydro-3-deoxy-D-arabino-heptonate + phosphate</text>
        <dbReference type="Rhea" id="RHEA:14717"/>
        <dbReference type="ChEBI" id="CHEBI:15377"/>
        <dbReference type="ChEBI" id="CHEBI:16897"/>
        <dbReference type="ChEBI" id="CHEBI:43474"/>
        <dbReference type="ChEBI" id="CHEBI:58394"/>
        <dbReference type="ChEBI" id="CHEBI:58702"/>
        <dbReference type="EC" id="2.5.1.54"/>
    </reaction>
</comment>
<gene>
    <name evidence="4" type="ORF">JQN84_02270</name>
</gene>
<protein>
    <recommendedName>
        <fullName evidence="3">Phospho-2-dehydro-3-deoxyheptonate aldolase</fullName>
        <ecNumber evidence="3">2.5.1.54</ecNumber>
    </recommendedName>
</protein>
<dbReference type="PANTHER" id="PTHR21337">
    <property type="entry name" value="PHOSPHO-2-DEHYDRO-3-DEOXYHEPTONATE ALDOLASE 1, 2"/>
    <property type="match status" value="1"/>
</dbReference>
<dbReference type="EC" id="2.5.1.54" evidence="3"/>
<dbReference type="PANTHER" id="PTHR21337:SF0">
    <property type="entry name" value="PHOSPHO-2-DEHYDRO-3-DEOXYHEPTONATE ALDOLASE"/>
    <property type="match status" value="1"/>
</dbReference>
<dbReference type="NCBIfam" id="TIGR01358">
    <property type="entry name" value="DAHP_synth_II"/>
    <property type="match status" value="1"/>
</dbReference>
<dbReference type="InterPro" id="IPR013785">
    <property type="entry name" value="Aldolase_TIM"/>
</dbReference>
<dbReference type="RefSeq" id="WP_204956724.1">
    <property type="nucleotide sequence ID" value="NZ_JAFEUO010000001.1"/>
</dbReference>
<evidence type="ECO:0000313" key="4">
    <source>
        <dbReference type="EMBL" id="MBM7081373.1"/>
    </source>
</evidence>
<evidence type="ECO:0000256" key="3">
    <source>
        <dbReference type="RuleBase" id="RU363071"/>
    </source>
</evidence>
<reference evidence="4 5" key="1">
    <citation type="submission" date="2021-02" db="EMBL/GenBank/DDBJ databases">
        <authorList>
            <person name="Lee D.-H."/>
        </authorList>
    </citation>
    <scope>NUCLEOTIDE SEQUENCE [LARGE SCALE GENOMIC DNA]</scope>
    <source>
        <strain evidence="4 5">MMS20-R2-29</strain>
    </source>
</reference>
<dbReference type="GO" id="GO:0003849">
    <property type="term" value="F:3-deoxy-7-phosphoheptulonate synthase activity"/>
    <property type="evidence" value="ECO:0007669"/>
    <property type="project" value="UniProtKB-EC"/>
</dbReference>
<comment type="pathway">
    <text evidence="3">Metabolic intermediate biosynthesis; chorismate biosynthesis; chorismate from D-erythrose 4-phosphate and phosphoenolpyruvate: step 1/7.</text>
</comment>
<dbReference type="Gene3D" id="3.20.20.70">
    <property type="entry name" value="Aldolase class I"/>
    <property type="match status" value="1"/>
</dbReference>
<comment type="caution">
    <text evidence="4">The sequence shown here is derived from an EMBL/GenBank/DDBJ whole genome shotgun (WGS) entry which is preliminary data.</text>
</comment>
<keyword evidence="3" id="KW-0028">Amino-acid biosynthesis</keyword>
<accession>A0ABS2J4C3</accession>
<dbReference type="EMBL" id="JAFEUO010000001">
    <property type="protein sequence ID" value="MBM7081373.1"/>
    <property type="molecule type" value="Genomic_DNA"/>
</dbReference>
<keyword evidence="3" id="KW-0057">Aromatic amino acid biosynthesis</keyword>
<evidence type="ECO:0000256" key="2">
    <source>
        <dbReference type="ARBA" id="ARBA00022679"/>
    </source>
</evidence>
<dbReference type="SUPFAM" id="SSF51569">
    <property type="entry name" value="Aldolase"/>
    <property type="match status" value="1"/>
</dbReference>
<evidence type="ECO:0000313" key="5">
    <source>
        <dbReference type="Proteomes" id="UP000809587"/>
    </source>
</evidence>
<comment type="similarity">
    <text evidence="1 3">Belongs to the class-II DAHP synthase family.</text>
</comment>
<dbReference type="InterPro" id="IPR002480">
    <property type="entry name" value="DAHP_synth_2"/>
</dbReference>
<keyword evidence="2 3" id="KW-0808">Transferase</keyword>
<organism evidence="4 5">
    <name type="scientific">Micromonospora humidisoli</name>
    <dbReference type="NCBI Taxonomy" id="2807622"/>
    <lineage>
        <taxon>Bacteria</taxon>
        <taxon>Bacillati</taxon>
        <taxon>Actinomycetota</taxon>
        <taxon>Actinomycetes</taxon>
        <taxon>Micromonosporales</taxon>
        <taxon>Micromonosporaceae</taxon>
        <taxon>Micromonospora</taxon>
    </lineage>
</organism>
<name>A0ABS2J4C3_9ACTN</name>
<dbReference type="Proteomes" id="UP000809587">
    <property type="component" value="Unassembled WGS sequence"/>
</dbReference>
<dbReference type="Pfam" id="PF01474">
    <property type="entry name" value="DAHP_synth_2"/>
    <property type="match status" value="1"/>
</dbReference>